<dbReference type="AlphaFoldDB" id="A0A8T2NXD1"/>
<protein>
    <submittedName>
        <fullName evidence="1">Uncharacterized protein</fullName>
    </submittedName>
</protein>
<evidence type="ECO:0000313" key="2">
    <source>
        <dbReference type="Proteomes" id="UP000824540"/>
    </source>
</evidence>
<comment type="caution">
    <text evidence="1">The sequence shown here is derived from an EMBL/GenBank/DDBJ whole genome shotgun (WGS) entry which is preliminary data.</text>
</comment>
<organism evidence="1 2">
    <name type="scientific">Albula glossodonta</name>
    <name type="common">roundjaw bonefish</name>
    <dbReference type="NCBI Taxonomy" id="121402"/>
    <lineage>
        <taxon>Eukaryota</taxon>
        <taxon>Metazoa</taxon>
        <taxon>Chordata</taxon>
        <taxon>Craniata</taxon>
        <taxon>Vertebrata</taxon>
        <taxon>Euteleostomi</taxon>
        <taxon>Actinopterygii</taxon>
        <taxon>Neopterygii</taxon>
        <taxon>Teleostei</taxon>
        <taxon>Albuliformes</taxon>
        <taxon>Albulidae</taxon>
        <taxon>Albula</taxon>
    </lineage>
</organism>
<accession>A0A8T2NXD1</accession>
<name>A0A8T2NXD1_9TELE</name>
<keyword evidence="2" id="KW-1185">Reference proteome</keyword>
<dbReference type="EMBL" id="JAFBMS010000019">
    <property type="protein sequence ID" value="KAG9344804.1"/>
    <property type="molecule type" value="Genomic_DNA"/>
</dbReference>
<dbReference type="Proteomes" id="UP000824540">
    <property type="component" value="Unassembled WGS sequence"/>
</dbReference>
<reference evidence="1" key="1">
    <citation type="thesis" date="2021" institute="BYU ScholarsArchive" country="Provo, UT, USA">
        <title>Applications of and Algorithms for Genome Assembly and Genomic Analyses with an Emphasis on Marine Teleosts.</title>
        <authorList>
            <person name="Pickett B.D."/>
        </authorList>
    </citation>
    <scope>NUCLEOTIDE SEQUENCE</scope>
    <source>
        <strain evidence="1">HI-2016</strain>
    </source>
</reference>
<gene>
    <name evidence="1" type="ORF">JZ751_010491</name>
</gene>
<proteinExistence type="predicted"/>
<sequence length="182" mass="20681">MNKRLWINSPFYFGGRGRQSEMHRVQLNLLKAVLFFVENFRLFQVFGVSGLTRTEVWRIRRGASRRKRQRKRFAFGLTPRIAENTKRIAASNRHNVQTLHLSCLYRSNYLLADKPAPPPPPPRPIIIISANNPLQLTQNTPANSGAYAPASLCSTTSGCLAHMLQRAYAFQTRLRSVPGGFE</sequence>
<evidence type="ECO:0000313" key="1">
    <source>
        <dbReference type="EMBL" id="KAG9344804.1"/>
    </source>
</evidence>